<keyword evidence="6" id="KW-1185">Reference proteome</keyword>
<gene>
    <name evidence="5" type="ORF">B4N89_46095</name>
</gene>
<dbReference type="Proteomes" id="UP000190037">
    <property type="component" value="Unassembled WGS sequence"/>
</dbReference>
<evidence type="ECO:0000313" key="6">
    <source>
        <dbReference type="Proteomes" id="UP000190037"/>
    </source>
</evidence>
<sequence>MVVGDTGRRARQRVLVHQLLLEVVVVLSRSELAGRPQRSHYRQRHGRLGSLILITGHRYQKNVGIPEETSSSLASTLNRCGPRSFGHLGQCSPREHAGVPTSGVAVVTFTVASNTRNFDRDSGSWKDGATLFLRCSAWRRLAENIGESGLRRGMGVMVRGRLESHTYDSKDGERRTSVELTAEDVGASLGRSAATGLRIQGSGVQGDPATTLSNEDR</sequence>
<evidence type="ECO:0000256" key="2">
    <source>
        <dbReference type="PROSITE-ProRule" id="PRU00252"/>
    </source>
</evidence>
<dbReference type="PROSITE" id="PS50935">
    <property type="entry name" value="SSB"/>
    <property type="match status" value="1"/>
</dbReference>
<dbReference type="SUPFAM" id="SSF50249">
    <property type="entry name" value="Nucleic acid-binding proteins"/>
    <property type="match status" value="1"/>
</dbReference>
<dbReference type="RefSeq" id="WP_078982695.1">
    <property type="nucleotide sequence ID" value="NZ_MWQN01000005.1"/>
</dbReference>
<dbReference type="EMBL" id="MWQN01000005">
    <property type="protein sequence ID" value="OPC76847.1"/>
    <property type="molecule type" value="Genomic_DNA"/>
</dbReference>
<proteinExistence type="predicted"/>
<keyword evidence="1 2" id="KW-0238">DNA-binding</keyword>
<accession>A0A1T3NJ33</accession>
<evidence type="ECO:0000256" key="3">
    <source>
        <dbReference type="RuleBase" id="RU000524"/>
    </source>
</evidence>
<name>A0A1T3NJ33_9ACTN</name>
<feature type="compositionally biased region" description="Polar residues" evidence="4">
    <location>
        <begin position="208"/>
        <end position="217"/>
    </location>
</feature>
<protein>
    <recommendedName>
        <fullName evidence="3">Single-stranded DNA-binding protein</fullName>
    </recommendedName>
</protein>
<dbReference type="InterPro" id="IPR011344">
    <property type="entry name" value="ssDNA-bd"/>
</dbReference>
<reference evidence="5 6" key="1">
    <citation type="submission" date="2017-03" db="EMBL/GenBank/DDBJ databases">
        <title>Draft genome sequence of Streptomyces scabrisporus NF3, endophyte isolated from Amphipterygium adstringens.</title>
        <authorList>
            <person name="Vazquez M."/>
            <person name="Ceapa C.D."/>
            <person name="Rodriguez Luna D."/>
            <person name="Sanchez Esquivel S."/>
        </authorList>
    </citation>
    <scope>NUCLEOTIDE SEQUENCE [LARGE SCALE GENOMIC DNA]</scope>
    <source>
        <strain evidence="5 6">NF3</strain>
    </source>
</reference>
<evidence type="ECO:0000313" key="5">
    <source>
        <dbReference type="EMBL" id="OPC76847.1"/>
    </source>
</evidence>
<dbReference type="Gene3D" id="2.40.50.140">
    <property type="entry name" value="Nucleic acid-binding proteins"/>
    <property type="match status" value="1"/>
</dbReference>
<dbReference type="Pfam" id="PF00436">
    <property type="entry name" value="SSB"/>
    <property type="match status" value="1"/>
</dbReference>
<evidence type="ECO:0000256" key="1">
    <source>
        <dbReference type="ARBA" id="ARBA00023125"/>
    </source>
</evidence>
<dbReference type="GO" id="GO:0006260">
    <property type="term" value="P:DNA replication"/>
    <property type="evidence" value="ECO:0007669"/>
    <property type="project" value="InterPro"/>
</dbReference>
<dbReference type="InterPro" id="IPR000424">
    <property type="entry name" value="Primosome_PriB/ssb"/>
</dbReference>
<comment type="caution">
    <text evidence="5">The sequence shown here is derived from an EMBL/GenBank/DDBJ whole genome shotgun (WGS) entry which is preliminary data.</text>
</comment>
<evidence type="ECO:0000256" key="4">
    <source>
        <dbReference type="SAM" id="MobiDB-lite"/>
    </source>
</evidence>
<organism evidence="5 6">
    <name type="scientific">Embleya scabrispora</name>
    <dbReference type="NCBI Taxonomy" id="159449"/>
    <lineage>
        <taxon>Bacteria</taxon>
        <taxon>Bacillati</taxon>
        <taxon>Actinomycetota</taxon>
        <taxon>Actinomycetes</taxon>
        <taxon>Kitasatosporales</taxon>
        <taxon>Streptomycetaceae</taxon>
        <taxon>Embleya</taxon>
    </lineage>
</organism>
<dbReference type="InterPro" id="IPR012340">
    <property type="entry name" value="NA-bd_OB-fold"/>
</dbReference>
<dbReference type="AlphaFoldDB" id="A0A1T3NJ33"/>
<dbReference type="GO" id="GO:0003697">
    <property type="term" value="F:single-stranded DNA binding"/>
    <property type="evidence" value="ECO:0007669"/>
    <property type="project" value="InterPro"/>
</dbReference>
<dbReference type="STRING" id="159449.B4N89_46095"/>
<feature type="region of interest" description="Disordered" evidence="4">
    <location>
        <begin position="192"/>
        <end position="217"/>
    </location>
</feature>
<dbReference type="NCBIfam" id="TIGR00621">
    <property type="entry name" value="ssb"/>
    <property type="match status" value="1"/>
</dbReference>
<dbReference type="CDD" id="cd04496">
    <property type="entry name" value="SSB_OBF"/>
    <property type="match status" value="1"/>
</dbReference>